<gene>
    <name evidence="4" type="ordered locus">Amet_1779</name>
</gene>
<dbReference type="Pfam" id="PF22604">
    <property type="entry name" value="TetR_HI_0893_C"/>
    <property type="match status" value="1"/>
</dbReference>
<dbReference type="STRING" id="293826.Amet_1779"/>
<dbReference type="InterPro" id="IPR009057">
    <property type="entry name" value="Homeodomain-like_sf"/>
</dbReference>
<dbReference type="PRINTS" id="PR00455">
    <property type="entry name" value="HTHTETR"/>
</dbReference>
<dbReference type="Pfam" id="PF00440">
    <property type="entry name" value="TetR_N"/>
    <property type="match status" value="1"/>
</dbReference>
<feature type="domain" description="HTH tetR-type" evidence="3">
    <location>
        <begin position="6"/>
        <end position="66"/>
    </location>
</feature>
<dbReference type="eggNOG" id="COG1309">
    <property type="taxonomic scope" value="Bacteria"/>
</dbReference>
<name>A6TP33_ALKMQ</name>
<dbReference type="SUPFAM" id="SSF48498">
    <property type="entry name" value="Tetracyclin repressor-like, C-terminal domain"/>
    <property type="match status" value="1"/>
</dbReference>
<dbReference type="AlphaFoldDB" id="A6TP33"/>
<dbReference type="InterPro" id="IPR036271">
    <property type="entry name" value="Tet_transcr_reg_TetR-rel_C_sf"/>
</dbReference>
<dbReference type="PANTHER" id="PTHR43479">
    <property type="entry name" value="ACREF/ENVCD OPERON REPRESSOR-RELATED"/>
    <property type="match status" value="1"/>
</dbReference>
<proteinExistence type="predicted"/>
<dbReference type="Proteomes" id="UP000001572">
    <property type="component" value="Chromosome"/>
</dbReference>
<protein>
    <submittedName>
        <fullName evidence="4">Transcriptional regulator, TetR family</fullName>
    </submittedName>
</protein>
<dbReference type="Gene3D" id="1.10.357.10">
    <property type="entry name" value="Tetracycline Repressor, domain 2"/>
    <property type="match status" value="1"/>
</dbReference>
<keyword evidence="5" id="KW-1185">Reference proteome</keyword>
<evidence type="ECO:0000256" key="1">
    <source>
        <dbReference type="ARBA" id="ARBA00023125"/>
    </source>
</evidence>
<dbReference type="KEGG" id="amt:Amet_1779"/>
<reference evidence="5" key="1">
    <citation type="journal article" date="2016" name="Genome Announc.">
        <title>Complete genome sequence of Alkaliphilus metalliredigens strain QYMF, an alkaliphilic and metal-reducing bacterium isolated from borax-contaminated leachate ponds.</title>
        <authorList>
            <person name="Hwang C."/>
            <person name="Copeland A."/>
            <person name="Lucas S."/>
            <person name="Lapidus A."/>
            <person name="Barry K."/>
            <person name="Detter J.C."/>
            <person name="Glavina Del Rio T."/>
            <person name="Hammon N."/>
            <person name="Israni S."/>
            <person name="Dalin E."/>
            <person name="Tice H."/>
            <person name="Pitluck S."/>
            <person name="Chertkov O."/>
            <person name="Brettin T."/>
            <person name="Bruce D."/>
            <person name="Han C."/>
            <person name="Schmutz J."/>
            <person name="Larimer F."/>
            <person name="Land M.L."/>
            <person name="Hauser L."/>
            <person name="Kyrpides N."/>
            <person name="Mikhailova N."/>
            <person name="Ye Q."/>
            <person name="Zhou J."/>
            <person name="Richardson P."/>
            <person name="Fields M.W."/>
        </authorList>
    </citation>
    <scope>NUCLEOTIDE SEQUENCE [LARGE SCALE GENOMIC DNA]</scope>
    <source>
        <strain evidence="5">QYMF</strain>
    </source>
</reference>
<dbReference type="InterPro" id="IPR050624">
    <property type="entry name" value="HTH-type_Tx_Regulator"/>
</dbReference>
<sequence>MRVKDENKKDAILSATIKMINEIGFANVSMSKIAKAAGVSASTIYIYYENKEDMFKKIYIDVKTQMLNASMKGIRDTEPVEQSVLKFCENVLNFARNYEDYFLFIGQAGDSPLVLTVKNQELLKLIQQACSPFERGIKEGILKNVSPALLSGFCFYPITQLYKDSCHQKDVFGEIDYKVVFEMCWDAIKK</sequence>
<dbReference type="GO" id="GO:0003677">
    <property type="term" value="F:DNA binding"/>
    <property type="evidence" value="ECO:0007669"/>
    <property type="project" value="UniProtKB-UniRule"/>
</dbReference>
<dbReference type="PROSITE" id="PS50977">
    <property type="entry name" value="HTH_TETR_2"/>
    <property type="match status" value="1"/>
</dbReference>
<evidence type="ECO:0000259" key="3">
    <source>
        <dbReference type="PROSITE" id="PS50977"/>
    </source>
</evidence>
<dbReference type="SUPFAM" id="SSF46689">
    <property type="entry name" value="Homeodomain-like"/>
    <property type="match status" value="1"/>
</dbReference>
<organism evidence="4 5">
    <name type="scientific">Alkaliphilus metalliredigens (strain QYMF)</name>
    <dbReference type="NCBI Taxonomy" id="293826"/>
    <lineage>
        <taxon>Bacteria</taxon>
        <taxon>Bacillati</taxon>
        <taxon>Bacillota</taxon>
        <taxon>Clostridia</taxon>
        <taxon>Peptostreptococcales</taxon>
        <taxon>Natronincolaceae</taxon>
        <taxon>Alkaliphilus</taxon>
    </lineage>
</organism>
<keyword evidence="1 2" id="KW-0238">DNA-binding</keyword>
<dbReference type="RefSeq" id="WP_012062986.1">
    <property type="nucleotide sequence ID" value="NC_009633.1"/>
</dbReference>
<dbReference type="HOGENOM" id="CLU_069356_12_9_9"/>
<accession>A6TP33</accession>
<dbReference type="InterPro" id="IPR054422">
    <property type="entry name" value="TetR-like_HI_0893_C"/>
</dbReference>
<evidence type="ECO:0000313" key="5">
    <source>
        <dbReference type="Proteomes" id="UP000001572"/>
    </source>
</evidence>
<dbReference type="EMBL" id="CP000724">
    <property type="protein sequence ID" value="ABR47951.1"/>
    <property type="molecule type" value="Genomic_DNA"/>
</dbReference>
<evidence type="ECO:0000313" key="4">
    <source>
        <dbReference type="EMBL" id="ABR47951.1"/>
    </source>
</evidence>
<feature type="DNA-binding region" description="H-T-H motif" evidence="2">
    <location>
        <begin position="29"/>
        <end position="48"/>
    </location>
</feature>
<evidence type="ECO:0000256" key="2">
    <source>
        <dbReference type="PROSITE-ProRule" id="PRU00335"/>
    </source>
</evidence>
<dbReference type="InterPro" id="IPR001647">
    <property type="entry name" value="HTH_TetR"/>
</dbReference>
<dbReference type="OrthoDB" id="9812993at2"/>
<dbReference type="PANTHER" id="PTHR43479:SF11">
    <property type="entry name" value="ACREF_ENVCD OPERON REPRESSOR-RELATED"/>
    <property type="match status" value="1"/>
</dbReference>